<dbReference type="InterPro" id="IPR004014">
    <property type="entry name" value="ATPase_P-typ_cation-transptr_N"/>
</dbReference>
<evidence type="ECO:0000256" key="10">
    <source>
        <dbReference type="ARBA" id="ARBA00022842"/>
    </source>
</evidence>
<dbReference type="GO" id="GO:0005886">
    <property type="term" value="C:plasma membrane"/>
    <property type="evidence" value="ECO:0007669"/>
    <property type="project" value="TreeGrafter"/>
</dbReference>
<keyword evidence="5 16" id="KW-0812">Transmembrane</keyword>
<dbReference type="SFLD" id="SFLDS00003">
    <property type="entry name" value="Haloacid_Dehalogenase"/>
    <property type="match status" value="1"/>
</dbReference>
<dbReference type="PROSITE" id="PS00154">
    <property type="entry name" value="ATPASE_E1_E2"/>
    <property type="match status" value="1"/>
</dbReference>
<gene>
    <name evidence="20" type="ORF">OMED0929_LOCUS362</name>
</gene>
<dbReference type="Gene3D" id="1.20.1110.10">
    <property type="entry name" value="Calcium-transporting ATPase, transmembrane domain"/>
    <property type="match status" value="2"/>
</dbReference>
<dbReference type="Pfam" id="PF13246">
    <property type="entry name" value="Cation_ATPase"/>
    <property type="match status" value="1"/>
</dbReference>
<evidence type="ECO:0000256" key="1">
    <source>
        <dbReference type="ARBA" id="ARBA00004127"/>
    </source>
</evidence>
<evidence type="ECO:0000256" key="3">
    <source>
        <dbReference type="ARBA" id="ARBA00022448"/>
    </source>
</evidence>
<evidence type="ECO:0000256" key="4">
    <source>
        <dbReference type="ARBA" id="ARBA00022568"/>
    </source>
</evidence>
<keyword evidence="3 16" id="KW-0813">Transport</keyword>
<dbReference type="InterPro" id="IPR059000">
    <property type="entry name" value="ATPase_P-type_domA"/>
</dbReference>
<dbReference type="Gene3D" id="2.70.150.10">
    <property type="entry name" value="Calcium-transporting ATPase, cytoplasmic transduction domain A"/>
    <property type="match status" value="1"/>
</dbReference>
<feature type="transmembrane region" description="Helical" evidence="16">
    <location>
        <begin position="933"/>
        <end position="957"/>
    </location>
</feature>
<keyword evidence="9 16" id="KW-0067">ATP-binding</keyword>
<organism evidence="20">
    <name type="scientific">Ostreococcus mediterraneus</name>
    <dbReference type="NCBI Taxonomy" id="1486918"/>
    <lineage>
        <taxon>Eukaryota</taxon>
        <taxon>Viridiplantae</taxon>
        <taxon>Chlorophyta</taxon>
        <taxon>Mamiellophyceae</taxon>
        <taxon>Mamiellales</taxon>
        <taxon>Bathycoccaceae</taxon>
        <taxon>Ostreococcus</taxon>
    </lineage>
</organism>
<feature type="transmembrane region" description="Helical" evidence="16">
    <location>
        <begin position="836"/>
        <end position="856"/>
    </location>
</feature>
<dbReference type="Gene3D" id="3.40.1110.10">
    <property type="entry name" value="Calcium-transporting ATPase, cytoplasmic domain N"/>
    <property type="match status" value="1"/>
</dbReference>
<dbReference type="Pfam" id="PF00122">
    <property type="entry name" value="E1-E2_ATPase"/>
    <property type="match status" value="1"/>
</dbReference>
<dbReference type="GO" id="GO:0005388">
    <property type="term" value="F:P-type calcium transporter activity"/>
    <property type="evidence" value="ECO:0007669"/>
    <property type="project" value="UniProtKB-EC"/>
</dbReference>
<feature type="domain" description="P-type ATPase A" evidence="17">
    <location>
        <begin position="184"/>
        <end position="276"/>
    </location>
</feature>
<keyword evidence="13 16" id="KW-0406">Ion transport</keyword>
<dbReference type="GO" id="GO:0012505">
    <property type="term" value="C:endomembrane system"/>
    <property type="evidence" value="ECO:0007669"/>
    <property type="project" value="UniProtKB-SubCell"/>
</dbReference>
<evidence type="ECO:0000256" key="5">
    <source>
        <dbReference type="ARBA" id="ARBA00022692"/>
    </source>
</evidence>
<dbReference type="Pfam" id="PF08282">
    <property type="entry name" value="Hydrolase_3"/>
    <property type="match status" value="1"/>
</dbReference>
<keyword evidence="8 16" id="KW-0106">Calcium</keyword>
<evidence type="ECO:0000256" key="2">
    <source>
        <dbReference type="ARBA" id="ARBA00006124"/>
    </source>
</evidence>
<evidence type="ECO:0000259" key="18">
    <source>
        <dbReference type="Pfam" id="PF00689"/>
    </source>
</evidence>
<dbReference type="SUPFAM" id="SSF56784">
    <property type="entry name" value="HAD-like"/>
    <property type="match status" value="1"/>
</dbReference>
<dbReference type="InterPro" id="IPR023299">
    <property type="entry name" value="ATPase_P-typ_cyto_dom_N"/>
</dbReference>
<evidence type="ECO:0000256" key="12">
    <source>
        <dbReference type="ARBA" id="ARBA00022989"/>
    </source>
</evidence>
<keyword evidence="12 16" id="KW-1133">Transmembrane helix</keyword>
<evidence type="ECO:0000313" key="20">
    <source>
        <dbReference type="EMBL" id="CAD8575798.1"/>
    </source>
</evidence>
<keyword evidence="10" id="KW-0460">Magnesium</keyword>
<dbReference type="SUPFAM" id="SSF81660">
    <property type="entry name" value="Metal cation-transporting ATPase, ATP-binding domain N"/>
    <property type="match status" value="1"/>
</dbReference>
<dbReference type="SUPFAM" id="SSF81653">
    <property type="entry name" value="Calcium ATPase, transduction domain A"/>
    <property type="match status" value="1"/>
</dbReference>
<comment type="caution">
    <text evidence="16">Lacks conserved residue(s) required for the propagation of feature annotation.</text>
</comment>
<feature type="domain" description="Cation-transporting P-type ATPase C-terminal" evidence="18">
    <location>
        <begin position="832"/>
        <end position="988"/>
    </location>
</feature>
<comment type="similarity">
    <text evidence="2 16">Belongs to the cation transport ATPase (P-type) (TC 3.A.3) family. Type IIB subfamily.</text>
</comment>
<dbReference type="Pfam" id="PF00690">
    <property type="entry name" value="Cation_ATPase_N"/>
    <property type="match status" value="1"/>
</dbReference>
<evidence type="ECO:0000256" key="11">
    <source>
        <dbReference type="ARBA" id="ARBA00022967"/>
    </source>
</evidence>
<keyword evidence="6" id="KW-0479">Metal-binding</keyword>
<dbReference type="InterPro" id="IPR006408">
    <property type="entry name" value="P-type_ATPase_IIB"/>
</dbReference>
<comment type="catalytic activity">
    <reaction evidence="15 16">
        <text>Ca(2+)(in) + ATP + H2O = Ca(2+)(out) + ADP + phosphate + H(+)</text>
        <dbReference type="Rhea" id="RHEA:18105"/>
        <dbReference type="ChEBI" id="CHEBI:15377"/>
        <dbReference type="ChEBI" id="CHEBI:15378"/>
        <dbReference type="ChEBI" id="CHEBI:29108"/>
        <dbReference type="ChEBI" id="CHEBI:30616"/>
        <dbReference type="ChEBI" id="CHEBI:43474"/>
        <dbReference type="ChEBI" id="CHEBI:456216"/>
        <dbReference type="EC" id="7.2.2.10"/>
    </reaction>
</comment>
<dbReference type="GO" id="GO:0046872">
    <property type="term" value="F:metal ion binding"/>
    <property type="evidence" value="ECO:0007669"/>
    <property type="project" value="UniProtKB-KW"/>
</dbReference>
<dbReference type="PROSITE" id="PS01229">
    <property type="entry name" value="COF_2"/>
    <property type="match status" value="1"/>
</dbReference>
<dbReference type="EC" id="7.2.2.10" evidence="16"/>
<keyword evidence="11" id="KW-1278">Translocase</keyword>
<keyword evidence="4 16" id="KW-0109">Calcium transport</keyword>
<evidence type="ECO:0000259" key="19">
    <source>
        <dbReference type="Pfam" id="PF00690"/>
    </source>
</evidence>
<feature type="transmembrane region" description="Helical" evidence="16">
    <location>
        <begin position="977"/>
        <end position="1001"/>
    </location>
</feature>
<proteinExistence type="inferred from homology"/>
<accession>A0A6U0CU49</accession>
<feature type="transmembrane region" description="Helical" evidence="16">
    <location>
        <begin position="111"/>
        <end position="132"/>
    </location>
</feature>
<dbReference type="AlphaFoldDB" id="A0A6U0CU49"/>
<dbReference type="Gene3D" id="3.40.50.1000">
    <property type="entry name" value="HAD superfamily/HAD-like"/>
    <property type="match status" value="1"/>
</dbReference>
<dbReference type="InterPro" id="IPR023214">
    <property type="entry name" value="HAD_sf"/>
</dbReference>
<dbReference type="PRINTS" id="PR00120">
    <property type="entry name" value="HATPASE"/>
</dbReference>
<dbReference type="GO" id="GO:0016887">
    <property type="term" value="F:ATP hydrolysis activity"/>
    <property type="evidence" value="ECO:0007669"/>
    <property type="project" value="InterPro"/>
</dbReference>
<evidence type="ECO:0000256" key="9">
    <source>
        <dbReference type="ARBA" id="ARBA00022840"/>
    </source>
</evidence>
<dbReference type="SFLD" id="SFLDG00002">
    <property type="entry name" value="C1.7:_P-type_atpase_like"/>
    <property type="match status" value="1"/>
</dbReference>
<reference evidence="20" key="1">
    <citation type="submission" date="2021-01" db="EMBL/GenBank/DDBJ databases">
        <authorList>
            <person name="Corre E."/>
            <person name="Pelletier E."/>
            <person name="Niang G."/>
            <person name="Scheremetjew M."/>
            <person name="Finn R."/>
            <person name="Kale V."/>
            <person name="Holt S."/>
            <person name="Cochrane G."/>
            <person name="Meng A."/>
            <person name="Brown T."/>
            <person name="Cohen L."/>
        </authorList>
    </citation>
    <scope>NUCLEOTIDE SEQUENCE</scope>
    <source>
        <strain evidence="20">Clade-D-RCC2572</strain>
    </source>
</reference>
<evidence type="ECO:0000259" key="17">
    <source>
        <dbReference type="Pfam" id="PF00122"/>
    </source>
</evidence>
<feature type="transmembrane region" description="Helical" evidence="16">
    <location>
        <begin position="348"/>
        <end position="373"/>
    </location>
</feature>
<dbReference type="PANTHER" id="PTHR24093:SF369">
    <property type="entry name" value="CALCIUM-TRANSPORTING ATPASE"/>
    <property type="match status" value="1"/>
</dbReference>
<dbReference type="InterPro" id="IPR006068">
    <property type="entry name" value="ATPase_P-typ_cation-transptr_C"/>
</dbReference>
<dbReference type="InterPro" id="IPR018303">
    <property type="entry name" value="ATPase_P-typ_P_site"/>
</dbReference>
<dbReference type="NCBIfam" id="TIGR01517">
    <property type="entry name" value="ATPase-IIB_Ca"/>
    <property type="match status" value="1"/>
</dbReference>
<dbReference type="SFLD" id="SFLDF00027">
    <property type="entry name" value="p-type_atpase"/>
    <property type="match status" value="1"/>
</dbReference>
<evidence type="ECO:0000256" key="14">
    <source>
        <dbReference type="ARBA" id="ARBA00023136"/>
    </source>
</evidence>
<evidence type="ECO:0000256" key="15">
    <source>
        <dbReference type="ARBA" id="ARBA00048694"/>
    </source>
</evidence>
<feature type="transmembrane region" description="Helical" evidence="16">
    <location>
        <begin position="807"/>
        <end position="830"/>
    </location>
</feature>
<dbReference type="SUPFAM" id="SSF81665">
    <property type="entry name" value="Calcium ATPase, transmembrane domain M"/>
    <property type="match status" value="1"/>
</dbReference>
<dbReference type="InterPro" id="IPR001757">
    <property type="entry name" value="P_typ_ATPase"/>
</dbReference>
<dbReference type="Pfam" id="PF00689">
    <property type="entry name" value="Cation_ATPase_C"/>
    <property type="match status" value="1"/>
</dbReference>
<dbReference type="InterPro" id="IPR008250">
    <property type="entry name" value="ATPase_P-typ_transduc_dom_A_sf"/>
</dbReference>
<dbReference type="EMBL" id="HBEW01000431">
    <property type="protein sequence ID" value="CAD8575798.1"/>
    <property type="molecule type" value="Transcribed_RNA"/>
</dbReference>
<feature type="transmembrane region" description="Helical" evidence="16">
    <location>
        <begin position="307"/>
        <end position="328"/>
    </location>
</feature>
<keyword evidence="14 16" id="KW-0472">Membrane</keyword>
<protein>
    <recommendedName>
        <fullName evidence="16">Calcium-transporting ATPase</fullName>
        <ecNumber evidence="16">7.2.2.10</ecNumber>
    </recommendedName>
</protein>
<dbReference type="GO" id="GO:0005524">
    <property type="term" value="F:ATP binding"/>
    <property type="evidence" value="ECO:0007669"/>
    <property type="project" value="UniProtKB-KW"/>
</dbReference>
<name>A0A6U0CU49_9CHLO</name>
<dbReference type="PANTHER" id="PTHR24093">
    <property type="entry name" value="CATION TRANSPORTING ATPASE"/>
    <property type="match status" value="1"/>
</dbReference>
<sequence>MRAITSRSQLSLFVRVDARESRRVRSRIRNHSQRCQHRMRSRDDEDVDVGLTCADALDVDALASAFNSDCFAGITSHAQVDANRERFGANTTPAAKTYTAYDFVARALDDVTLRALIVSGALSLILEGSFGAGDRTSVSWLNGAAILLAVAVVVGVETWNNLSKQRSFAALNARSDAESVVSITRFGSPRLLPRAEVVVGDVLNLDAGDVACADARVIDSSAFMCDMSHITGESEEFPASRDDVVYAGSRVTSGKGTALVIAVGTNSTQGKILQLTREGGAGDGDAVNVETPLQARLARLAVSIGRVGIGAAALVGTILATSLTWEYYVTTGDVIPPIESAVEYLDVVVTAITIAVVSVPEGLPLAVTLALAYSVRQMLTLDMLVRVLSSAETAGEVTTVLTDKTGTLTRNEQRARRAWIAGVDVGPLSDDDTDRTWASATTASLSSRVSKLLSVALSLNSTVQFDNQGRVIRGSKSEIALLRFVNELNDGEDFVHLVRKHFPLLRLYPFSAERKRMCSVYTLSDAVEDAEMSDVVVRACVKGASQDVLALCAETLNPDGSRAVLTTPMRAALADKFLDWQRDAERVLLVAYRDVEMDVVSSRDARDMCQRLSVMDAESNLCLVAAIGLSDPLRVEARACVARARAAGVDVKMVTGDSLTTAVAVAKRCGILDEDTDDDSAAHAHALAMTGEEFRARVLTEDGELDQGKFDAVWPKLRVLARASPKDKYALTDGIRNSTSSRQVVAVVGDGSNDAPALRRANVGFALGSGTDMAKEASDIVILRDDFTSVIDAIRYGRNVFQNIQKFVVFQLTANISTCVVSTGGALAYAVSPFSAIQLLFVNLVIDSLASLALATDAPTEDDVLRDAPADASALITPNMKLQIATQVAYQCTCMTWLINAYGPTDTIVYNAFVLMQLANQLNCRKVSTEANVFKGVGSNALFVALTSAELALHIVIVQRGGDVFQTSPLEWHEWLLALACAAGAIPLRVFVVTFVASFWASARGTSRIF</sequence>
<dbReference type="NCBIfam" id="TIGR01494">
    <property type="entry name" value="ATPase_P-type"/>
    <property type="match status" value="1"/>
</dbReference>
<dbReference type="PRINTS" id="PR00119">
    <property type="entry name" value="CATATPASE"/>
</dbReference>
<dbReference type="InterPro" id="IPR044492">
    <property type="entry name" value="P_typ_ATPase_HD_dom"/>
</dbReference>
<keyword evidence="7 16" id="KW-0547">Nucleotide-binding</keyword>
<feature type="domain" description="Cation-transporting P-type ATPase N-terminal" evidence="19">
    <location>
        <begin position="56"/>
        <end position="123"/>
    </location>
</feature>
<evidence type="ECO:0000256" key="8">
    <source>
        <dbReference type="ARBA" id="ARBA00022837"/>
    </source>
</evidence>
<comment type="subcellular location">
    <subcellularLocation>
        <location evidence="1">Endomembrane system</location>
        <topology evidence="1">Multi-pass membrane protein</topology>
    </subcellularLocation>
    <subcellularLocation>
        <location evidence="16">Membrane</location>
        <topology evidence="16">Multi-pass membrane protein</topology>
    </subcellularLocation>
</comment>
<dbReference type="InterPro" id="IPR036412">
    <property type="entry name" value="HAD-like_sf"/>
</dbReference>
<evidence type="ECO:0000256" key="6">
    <source>
        <dbReference type="ARBA" id="ARBA00022723"/>
    </source>
</evidence>
<comment type="function">
    <text evidence="16">Catalyzes the hydrolysis of ATP coupled with the transport of calcium.</text>
</comment>
<dbReference type="InterPro" id="IPR023298">
    <property type="entry name" value="ATPase_P-typ_TM_dom_sf"/>
</dbReference>
<evidence type="ECO:0000256" key="7">
    <source>
        <dbReference type="ARBA" id="ARBA00022741"/>
    </source>
</evidence>
<feature type="transmembrane region" description="Helical" evidence="16">
    <location>
        <begin position="138"/>
        <end position="156"/>
    </location>
</feature>
<evidence type="ECO:0000256" key="16">
    <source>
        <dbReference type="RuleBase" id="RU361146"/>
    </source>
</evidence>
<evidence type="ECO:0000256" key="13">
    <source>
        <dbReference type="ARBA" id="ARBA00023065"/>
    </source>
</evidence>